<keyword evidence="1" id="KW-1133">Transmembrane helix</keyword>
<keyword evidence="1" id="KW-0812">Transmembrane</keyword>
<comment type="caution">
    <text evidence="3">The sequence shown here is derived from an EMBL/GenBank/DDBJ whole genome shotgun (WGS) entry which is preliminary data.</text>
</comment>
<dbReference type="SUPFAM" id="SSF88874">
    <property type="entry name" value="Receptor-binding domain of short tail fibre protein gp12"/>
    <property type="match status" value="1"/>
</dbReference>
<dbReference type="CDD" id="cd00637">
    <property type="entry name" value="7tm_classA_rhodopsin-like"/>
    <property type="match status" value="1"/>
</dbReference>
<dbReference type="Gene3D" id="1.20.1070.10">
    <property type="entry name" value="Rhodopsin 7-helix transmembrane proteins"/>
    <property type="match status" value="1"/>
</dbReference>
<protein>
    <recommendedName>
        <fullName evidence="2">Phage tail collar domain-containing protein</fullName>
    </recommendedName>
</protein>
<dbReference type="Proteomes" id="UP000663844">
    <property type="component" value="Unassembled WGS sequence"/>
</dbReference>
<feature type="domain" description="Phage tail collar" evidence="2">
    <location>
        <begin position="110"/>
        <end position="166"/>
    </location>
</feature>
<feature type="transmembrane region" description="Helical" evidence="1">
    <location>
        <begin position="7"/>
        <end position="29"/>
    </location>
</feature>
<dbReference type="EMBL" id="CAJOAZ010001876">
    <property type="protein sequence ID" value="CAF3867997.1"/>
    <property type="molecule type" value="Genomic_DNA"/>
</dbReference>
<evidence type="ECO:0000313" key="3">
    <source>
        <dbReference type="EMBL" id="CAF1222686.1"/>
    </source>
</evidence>
<dbReference type="Gene3D" id="3.90.1340.10">
    <property type="entry name" value="Phage tail collar domain"/>
    <property type="match status" value="1"/>
</dbReference>
<gene>
    <name evidence="3" type="ORF">JYZ213_LOCUS28093</name>
    <name evidence="4" type="ORF">OXD698_LOCUS22198</name>
</gene>
<dbReference type="Pfam" id="PF07484">
    <property type="entry name" value="Collar"/>
    <property type="match status" value="1"/>
</dbReference>
<organism evidence="3 5">
    <name type="scientific">Adineta steineri</name>
    <dbReference type="NCBI Taxonomy" id="433720"/>
    <lineage>
        <taxon>Eukaryota</taxon>
        <taxon>Metazoa</taxon>
        <taxon>Spiralia</taxon>
        <taxon>Gnathifera</taxon>
        <taxon>Rotifera</taxon>
        <taxon>Eurotatoria</taxon>
        <taxon>Bdelloidea</taxon>
        <taxon>Adinetida</taxon>
        <taxon>Adinetidae</taxon>
        <taxon>Adineta</taxon>
    </lineage>
</organism>
<sequence length="279" mass="30940">MVSTFWIIDFVIFGFFVTSIPNIALLRVYFQYLEPMFNCLALYGFVTISVNRCFAVVYPHKRFFKKLSWCFISAGIPWMVAIILPIPIFVTGYETITLYNLDSQWDLPPGVILAFAGTTVPDGWLSCNGNAIGRLQYQNLFLVIGTIYGVGDHVTTFNLPDFRGRTLVGVGQGPTLTNRLLGQRFGTENHILSVNEMPAHSHDVNDPGHAHKMGNPVGQVWETVGGKSNRYAYGTNNQGVPNNPPTQTERTGISLKTTGSSAAHNNMPPSLAINYIIKY</sequence>
<dbReference type="InterPro" id="IPR011083">
    <property type="entry name" value="Phage_tail_collar_dom"/>
</dbReference>
<evidence type="ECO:0000259" key="2">
    <source>
        <dbReference type="Pfam" id="PF07484"/>
    </source>
</evidence>
<keyword evidence="1" id="KW-0472">Membrane</keyword>
<evidence type="ECO:0000256" key="1">
    <source>
        <dbReference type="SAM" id="Phobius"/>
    </source>
</evidence>
<dbReference type="AlphaFoldDB" id="A0A814Y0G9"/>
<name>A0A814Y0G9_9BILA</name>
<reference evidence="3" key="1">
    <citation type="submission" date="2021-02" db="EMBL/GenBank/DDBJ databases">
        <authorList>
            <person name="Nowell W R."/>
        </authorList>
    </citation>
    <scope>NUCLEOTIDE SEQUENCE</scope>
</reference>
<evidence type="ECO:0000313" key="5">
    <source>
        <dbReference type="Proteomes" id="UP000663845"/>
    </source>
</evidence>
<proteinExistence type="predicted"/>
<feature type="transmembrane region" description="Helical" evidence="1">
    <location>
        <begin position="69"/>
        <end position="90"/>
    </location>
</feature>
<accession>A0A814Y0G9</accession>
<feature type="transmembrane region" description="Helical" evidence="1">
    <location>
        <begin position="35"/>
        <end position="57"/>
    </location>
</feature>
<dbReference type="SUPFAM" id="SSF81321">
    <property type="entry name" value="Family A G protein-coupled receptor-like"/>
    <property type="match status" value="1"/>
</dbReference>
<dbReference type="InterPro" id="IPR037053">
    <property type="entry name" value="Phage_tail_collar_dom_sf"/>
</dbReference>
<dbReference type="EMBL" id="CAJNOG010000402">
    <property type="protein sequence ID" value="CAF1222686.1"/>
    <property type="molecule type" value="Genomic_DNA"/>
</dbReference>
<evidence type="ECO:0000313" key="4">
    <source>
        <dbReference type="EMBL" id="CAF3867997.1"/>
    </source>
</evidence>
<dbReference type="Proteomes" id="UP000663845">
    <property type="component" value="Unassembled WGS sequence"/>
</dbReference>